<sequence>MEAPWGGEVVPLDEEQREAVALALSGASFFLTGEAGTGKSATLRAIITALTARYGGDAVGVTASTGLAAAALGGTTLHAWAGVGLATAPTDDLVRYMRKGARARWARTRVLLIDEVSMLSAPFFTTVADVGAGVRRARGGESFGGIQVIGVGDFLQLPPVVSSSPWRGGGGAQDGGERAAGFAFQSPVWGGLFSRTLLLRRVHRQADPAFVAVLNEVGARVICVKNVAPAAGVVNGAAGVVVDFPHWPARAAPVYPFVRFDSGTCALLLPTADDLVDADGVVVATRTQLPLTLGWALTVHGAQGMSLARVEVDLSVAFEAGMVYVALSRATSADGLRVASLNLDRFALSLLSLTPADFGLVRQLAQLAQCGQLSLQLHQYCTAI</sequence>
<gene>
    <name evidence="1" type="ORF">I4F81_005068</name>
</gene>
<dbReference type="EMBL" id="CM020618">
    <property type="protein sequence ID" value="KAK1862500.1"/>
    <property type="molecule type" value="Genomic_DNA"/>
</dbReference>
<evidence type="ECO:0000313" key="1">
    <source>
        <dbReference type="EMBL" id="KAK1862500.1"/>
    </source>
</evidence>
<proteinExistence type="predicted"/>
<dbReference type="Proteomes" id="UP000798662">
    <property type="component" value="Chromosome 1"/>
</dbReference>
<keyword evidence="2" id="KW-1185">Reference proteome</keyword>
<protein>
    <submittedName>
        <fullName evidence="1">Uncharacterized protein</fullName>
    </submittedName>
</protein>
<name>A0ACC3BX30_PYRYE</name>
<organism evidence="1 2">
    <name type="scientific">Pyropia yezoensis</name>
    <name type="common">Susabi-nori</name>
    <name type="synonym">Porphyra yezoensis</name>
    <dbReference type="NCBI Taxonomy" id="2788"/>
    <lineage>
        <taxon>Eukaryota</taxon>
        <taxon>Rhodophyta</taxon>
        <taxon>Bangiophyceae</taxon>
        <taxon>Bangiales</taxon>
        <taxon>Bangiaceae</taxon>
        <taxon>Pyropia</taxon>
    </lineage>
</organism>
<accession>A0ACC3BX30</accession>
<evidence type="ECO:0000313" key="2">
    <source>
        <dbReference type="Proteomes" id="UP000798662"/>
    </source>
</evidence>
<reference evidence="1" key="1">
    <citation type="submission" date="2019-11" db="EMBL/GenBank/DDBJ databases">
        <title>Nori genome reveals adaptations in red seaweeds to the harsh intertidal environment.</title>
        <authorList>
            <person name="Wang D."/>
            <person name="Mao Y."/>
        </authorList>
    </citation>
    <scope>NUCLEOTIDE SEQUENCE</scope>
    <source>
        <tissue evidence="1">Gametophyte</tissue>
    </source>
</reference>
<comment type="caution">
    <text evidence="1">The sequence shown here is derived from an EMBL/GenBank/DDBJ whole genome shotgun (WGS) entry which is preliminary data.</text>
</comment>